<evidence type="ECO:0000256" key="2">
    <source>
        <dbReference type="ARBA" id="ARBA00006171"/>
    </source>
</evidence>
<dbReference type="NCBIfam" id="TIGR01509">
    <property type="entry name" value="HAD-SF-IA-v3"/>
    <property type="match status" value="1"/>
</dbReference>
<keyword evidence="4" id="KW-0460">Magnesium</keyword>
<reference evidence="5 6" key="1">
    <citation type="submission" date="2019-06" db="EMBL/GenBank/DDBJ databases">
        <title>Sequencing the genomes of 1000 actinobacteria strains.</title>
        <authorList>
            <person name="Klenk H.-P."/>
        </authorList>
    </citation>
    <scope>NUCLEOTIDE SEQUENCE [LARGE SCALE GENOMIC DNA]</scope>
    <source>
        <strain evidence="5 6">DSM 44826</strain>
    </source>
</reference>
<keyword evidence="5" id="KW-0378">Hydrolase</keyword>
<dbReference type="InterPro" id="IPR051600">
    <property type="entry name" value="Beta-PGM-like"/>
</dbReference>
<keyword evidence="6" id="KW-1185">Reference proteome</keyword>
<proteinExistence type="inferred from homology"/>
<comment type="similarity">
    <text evidence="2">Belongs to the HAD-like hydrolase superfamily. CbbY/CbbZ/Gph/YieH family.</text>
</comment>
<comment type="caution">
    <text evidence="5">The sequence shown here is derived from an EMBL/GenBank/DDBJ whole genome shotgun (WGS) entry which is preliminary data.</text>
</comment>
<dbReference type="Pfam" id="PF00702">
    <property type="entry name" value="Hydrolase"/>
    <property type="match status" value="1"/>
</dbReference>
<dbReference type="InterPro" id="IPR036412">
    <property type="entry name" value="HAD-like_sf"/>
</dbReference>
<dbReference type="SUPFAM" id="SSF56784">
    <property type="entry name" value="HAD-like"/>
    <property type="match status" value="1"/>
</dbReference>
<comment type="cofactor">
    <cofactor evidence="1">
        <name>Mg(2+)</name>
        <dbReference type="ChEBI" id="CHEBI:18420"/>
    </cofactor>
</comment>
<protein>
    <submittedName>
        <fullName evidence="5">HAD superfamily hydrolase (TIGR01509 family)</fullName>
    </submittedName>
</protein>
<dbReference type="InterPro" id="IPR023198">
    <property type="entry name" value="PGP-like_dom2"/>
</dbReference>
<dbReference type="SFLD" id="SFLDS00003">
    <property type="entry name" value="Haloacid_Dehalogenase"/>
    <property type="match status" value="1"/>
</dbReference>
<dbReference type="InterPro" id="IPR006439">
    <property type="entry name" value="HAD-SF_hydro_IA"/>
</dbReference>
<dbReference type="GO" id="GO:0046872">
    <property type="term" value="F:metal ion binding"/>
    <property type="evidence" value="ECO:0007669"/>
    <property type="project" value="UniProtKB-KW"/>
</dbReference>
<evidence type="ECO:0000256" key="3">
    <source>
        <dbReference type="ARBA" id="ARBA00022723"/>
    </source>
</evidence>
<dbReference type="PANTHER" id="PTHR46193:SF10">
    <property type="entry name" value="6-PHOSPHOGLUCONATE PHOSPHATASE"/>
    <property type="match status" value="1"/>
</dbReference>
<accession>A0A561UB01</accession>
<evidence type="ECO:0000313" key="5">
    <source>
        <dbReference type="EMBL" id="TWF96558.1"/>
    </source>
</evidence>
<dbReference type="PANTHER" id="PTHR46193">
    <property type="entry name" value="6-PHOSPHOGLUCONATE PHOSPHATASE"/>
    <property type="match status" value="1"/>
</dbReference>
<gene>
    <name evidence="5" type="ORF">FHX73_11330</name>
</gene>
<evidence type="ECO:0000313" key="6">
    <source>
        <dbReference type="Proteomes" id="UP000317940"/>
    </source>
</evidence>
<dbReference type="SFLD" id="SFLDG01129">
    <property type="entry name" value="C1.5:_HAD__Beta-PGM__Phosphata"/>
    <property type="match status" value="1"/>
</dbReference>
<dbReference type="Gene3D" id="1.10.150.240">
    <property type="entry name" value="Putative phosphatase, domain 2"/>
    <property type="match status" value="1"/>
</dbReference>
<dbReference type="SFLD" id="SFLDG01135">
    <property type="entry name" value="C1.5.6:_HAD__Beta-PGM__Phospha"/>
    <property type="match status" value="1"/>
</dbReference>
<organism evidence="5 6">
    <name type="scientific">Kitasatospora viridis</name>
    <dbReference type="NCBI Taxonomy" id="281105"/>
    <lineage>
        <taxon>Bacteria</taxon>
        <taxon>Bacillati</taxon>
        <taxon>Actinomycetota</taxon>
        <taxon>Actinomycetes</taxon>
        <taxon>Kitasatosporales</taxon>
        <taxon>Streptomycetaceae</taxon>
        <taxon>Kitasatospora</taxon>
    </lineage>
</organism>
<dbReference type="Proteomes" id="UP000317940">
    <property type="component" value="Unassembled WGS sequence"/>
</dbReference>
<dbReference type="GO" id="GO:0016787">
    <property type="term" value="F:hydrolase activity"/>
    <property type="evidence" value="ECO:0007669"/>
    <property type="project" value="UniProtKB-KW"/>
</dbReference>
<sequence length="215" mass="22921">MIELVIFDCDGTLIDSETLGIEVDRVAMAAFGLPMSEREIIDRFVGLDAAAKTAALSELLGRPLPADWWEEYRPLHNRLVEEKLAPMPGVPEALAAIDLPTCVASNSSHSWLRRGLELTGLYERFAGRIFSGAEDVPRGKPAPDLFLHAARTLGADPAACVVVEDSAHGVAAARAAGMPVLAYTAGVTPPERLAGPGTVLFDDMRELPRLLAAGP</sequence>
<evidence type="ECO:0000256" key="1">
    <source>
        <dbReference type="ARBA" id="ARBA00001946"/>
    </source>
</evidence>
<dbReference type="AlphaFoldDB" id="A0A561UB01"/>
<dbReference type="EMBL" id="VIWT01000001">
    <property type="protein sequence ID" value="TWF96558.1"/>
    <property type="molecule type" value="Genomic_DNA"/>
</dbReference>
<dbReference type="InterPro" id="IPR023214">
    <property type="entry name" value="HAD_sf"/>
</dbReference>
<name>A0A561UB01_9ACTN</name>
<evidence type="ECO:0000256" key="4">
    <source>
        <dbReference type="ARBA" id="ARBA00022842"/>
    </source>
</evidence>
<keyword evidence="3" id="KW-0479">Metal-binding</keyword>
<dbReference type="Gene3D" id="3.40.50.1000">
    <property type="entry name" value="HAD superfamily/HAD-like"/>
    <property type="match status" value="1"/>
</dbReference>